<dbReference type="SUPFAM" id="SSF52540">
    <property type="entry name" value="P-loop containing nucleoside triphosphate hydrolases"/>
    <property type="match status" value="2"/>
</dbReference>
<evidence type="ECO:0000256" key="6">
    <source>
        <dbReference type="ARBA" id="ARBA00022840"/>
    </source>
</evidence>
<reference evidence="11" key="1">
    <citation type="journal article" date="2019" name="Int. J. Syst. Evol. Microbiol.">
        <title>The Global Catalogue of Microorganisms (GCM) 10K type strain sequencing project: providing services to taxonomists for standard genome sequencing and annotation.</title>
        <authorList>
            <consortium name="The Broad Institute Genomics Platform"/>
            <consortium name="The Broad Institute Genome Sequencing Center for Infectious Disease"/>
            <person name="Wu L."/>
            <person name="Ma J."/>
        </authorList>
    </citation>
    <scope>NUCLEOTIDE SEQUENCE [LARGE SCALE GENOMIC DNA]</scope>
    <source>
        <strain evidence="11">ICMP 19430</strain>
    </source>
</reference>
<dbReference type="CDD" id="cd03216">
    <property type="entry name" value="ABC_Carb_Monos_I"/>
    <property type="match status" value="1"/>
</dbReference>
<dbReference type="InterPro" id="IPR050107">
    <property type="entry name" value="ABC_carbohydrate_import_ATPase"/>
</dbReference>
<dbReference type="EMBL" id="JBHTCS010000030">
    <property type="protein sequence ID" value="MFC7451152.1"/>
    <property type="molecule type" value="Genomic_DNA"/>
</dbReference>
<dbReference type="Proteomes" id="UP001596484">
    <property type="component" value="Unassembled WGS sequence"/>
</dbReference>
<proteinExistence type="predicted"/>
<keyword evidence="4" id="KW-0677">Repeat</keyword>
<dbReference type="PANTHER" id="PTHR43790:SF3">
    <property type="entry name" value="D-ALLOSE IMPORT ATP-BINDING PROTEIN ALSA-RELATED"/>
    <property type="match status" value="1"/>
</dbReference>
<evidence type="ECO:0000256" key="3">
    <source>
        <dbReference type="ARBA" id="ARBA00022597"/>
    </source>
</evidence>
<organism evidence="10 11">
    <name type="scientific">Rhodococcus daqingensis</name>
    <dbReference type="NCBI Taxonomy" id="2479363"/>
    <lineage>
        <taxon>Bacteria</taxon>
        <taxon>Bacillati</taxon>
        <taxon>Actinomycetota</taxon>
        <taxon>Actinomycetes</taxon>
        <taxon>Mycobacteriales</taxon>
        <taxon>Nocardiaceae</taxon>
        <taxon>Rhodococcus</taxon>
    </lineage>
</organism>
<evidence type="ECO:0000313" key="11">
    <source>
        <dbReference type="Proteomes" id="UP001596484"/>
    </source>
</evidence>
<dbReference type="RefSeq" id="WP_378409244.1">
    <property type="nucleotide sequence ID" value="NZ_JBHTCS010000030.1"/>
</dbReference>
<dbReference type="InterPro" id="IPR003593">
    <property type="entry name" value="AAA+_ATPase"/>
</dbReference>
<dbReference type="Pfam" id="PF00005">
    <property type="entry name" value="ABC_tran"/>
    <property type="match status" value="2"/>
</dbReference>
<evidence type="ECO:0000313" key="10">
    <source>
        <dbReference type="EMBL" id="MFC7451152.1"/>
    </source>
</evidence>
<evidence type="ECO:0000256" key="7">
    <source>
        <dbReference type="ARBA" id="ARBA00022967"/>
    </source>
</evidence>
<keyword evidence="11" id="KW-1185">Reference proteome</keyword>
<keyword evidence="3" id="KW-0762">Sugar transport</keyword>
<dbReference type="GO" id="GO:0005524">
    <property type="term" value="F:ATP binding"/>
    <property type="evidence" value="ECO:0007669"/>
    <property type="project" value="UniProtKB-KW"/>
</dbReference>
<comment type="caution">
    <text evidence="10">The sequence shown here is derived from an EMBL/GenBank/DDBJ whole genome shotgun (WGS) entry which is preliminary data.</text>
</comment>
<keyword evidence="7" id="KW-1278">Translocase</keyword>
<dbReference type="InterPro" id="IPR027417">
    <property type="entry name" value="P-loop_NTPase"/>
</dbReference>
<dbReference type="PANTHER" id="PTHR43790">
    <property type="entry name" value="CARBOHYDRATE TRANSPORT ATP-BINDING PROTEIN MG119-RELATED"/>
    <property type="match status" value="1"/>
</dbReference>
<sequence length="524" mass="55764">MHDADSLQGPVVRHPFVTMRGMVKRFPGVLALDSVDLSLYPGEVHALTGENGSGKSTLAKLLAGTHRADAGVITIDGQVVSIASPRQALSHGIVTISQELTLNPTLSVAENIYMGRAPVGRFGTVSWRSMNAAARELLDRLDVGVDETASVGDLRLELQQEIEIARALSMRGRVLILDEATSSLSEKSAARLMEVVEEQRDKGVAVLMITHRMPEIYRTATRATVLRDGALVDTVGLPRTPERELVRLMVGRELGDYYGSRTSSAPDSESSAVPALRLSGLRTADGALQPTDLDVRRGEILGVAGLAGCGKLELGLALAGAISSLGTVEVDGEAISLHTPLDARLGGIGYVPDDRKGAALLLERSVTENFSLANMKRLMPFGFLNSALERTVVQRSIERYAVRTASANTTVGVLSGGNQQKIILGRTFDLGCPVYVLNEPTRGVDVGSKSAIYAFLRAEADRGAAVVLISSELPELLGMSDRIVAMYRGGICGEFTGDRMTEELVNEAAVSGRNAPAVTHQSAL</sequence>
<keyword evidence="1" id="KW-0813">Transport</keyword>
<accession>A0ABW2S4S6</accession>
<keyword evidence="5" id="KW-0547">Nucleotide-binding</keyword>
<evidence type="ECO:0000256" key="1">
    <source>
        <dbReference type="ARBA" id="ARBA00022448"/>
    </source>
</evidence>
<dbReference type="CDD" id="cd03215">
    <property type="entry name" value="ABC_Carb_Monos_II"/>
    <property type="match status" value="1"/>
</dbReference>
<protein>
    <submittedName>
        <fullName evidence="10">Sugar ABC transporter ATP-binding protein</fullName>
    </submittedName>
</protein>
<evidence type="ECO:0000259" key="9">
    <source>
        <dbReference type="PROSITE" id="PS50893"/>
    </source>
</evidence>
<dbReference type="Gene3D" id="3.40.50.300">
    <property type="entry name" value="P-loop containing nucleotide triphosphate hydrolases"/>
    <property type="match status" value="2"/>
</dbReference>
<evidence type="ECO:0000256" key="5">
    <source>
        <dbReference type="ARBA" id="ARBA00022741"/>
    </source>
</evidence>
<dbReference type="InterPro" id="IPR003439">
    <property type="entry name" value="ABC_transporter-like_ATP-bd"/>
</dbReference>
<evidence type="ECO:0000256" key="8">
    <source>
        <dbReference type="ARBA" id="ARBA00023136"/>
    </source>
</evidence>
<gene>
    <name evidence="10" type="ORF">ACFQS9_24975</name>
</gene>
<evidence type="ECO:0000256" key="4">
    <source>
        <dbReference type="ARBA" id="ARBA00022737"/>
    </source>
</evidence>
<evidence type="ECO:0000256" key="2">
    <source>
        <dbReference type="ARBA" id="ARBA00022475"/>
    </source>
</evidence>
<dbReference type="PROSITE" id="PS00211">
    <property type="entry name" value="ABC_TRANSPORTER_1"/>
    <property type="match status" value="1"/>
</dbReference>
<dbReference type="PROSITE" id="PS50893">
    <property type="entry name" value="ABC_TRANSPORTER_2"/>
    <property type="match status" value="2"/>
</dbReference>
<keyword evidence="8" id="KW-0472">Membrane</keyword>
<feature type="domain" description="ABC transporter" evidence="9">
    <location>
        <begin position="273"/>
        <end position="513"/>
    </location>
</feature>
<dbReference type="InterPro" id="IPR017871">
    <property type="entry name" value="ABC_transporter-like_CS"/>
</dbReference>
<keyword evidence="6 10" id="KW-0067">ATP-binding</keyword>
<name>A0ABW2S4S6_9NOCA</name>
<dbReference type="SMART" id="SM00382">
    <property type="entry name" value="AAA"/>
    <property type="match status" value="2"/>
</dbReference>
<feature type="domain" description="ABC transporter" evidence="9">
    <location>
        <begin position="17"/>
        <end position="253"/>
    </location>
</feature>
<keyword evidence="2" id="KW-1003">Cell membrane</keyword>